<organism evidence="2 3">
    <name type="scientific">Orchesella dallaii</name>
    <dbReference type="NCBI Taxonomy" id="48710"/>
    <lineage>
        <taxon>Eukaryota</taxon>
        <taxon>Metazoa</taxon>
        <taxon>Ecdysozoa</taxon>
        <taxon>Arthropoda</taxon>
        <taxon>Hexapoda</taxon>
        <taxon>Collembola</taxon>
        <taxon>Entomobryomorpha</taxon>
        <taxon>Entomobryoidea</taxon>
        <taxon>Orchesellidae</taxon>
        <taxon>Orchesellinae</taxon>
        <taxon>Orchesella</taxon>
    </lineage>
</organism>
<accession>A0ABP1R702</accession>
<reference evidence="2 3" key="1">
    <citation type="submission" date="2024-08" db="EMBL/GenBank/DDBJ databases">
        <authorList>
            <person name="Cucini C."/>
            <person name="Frati F."/>
        </authorList>
    </citation>
    <scope>NUCLEOTIDE SEQUENCE [LARGE SCALE GENOMIC DNA]</scope>
</reference>
<keyword evidence="3" id="KW-1185">Reference proteome</keyword>
<proteinExistence type="predicted"/>
<feature type="transmembrane region" description="Helical" evidence="1">
    <location>
        <begin position="74"/>
        <end position="93"/>
    </location>
</feature>
<keyword evidence="1" id="KW-0472">Membrane</keyword>
<dbReference type="Proteomes" id="UP001642540">
    <property type="component" value="Unassembled WGS sequence"/>
</dbReference>
<keyword evidence="1" id="KW-1133">Transmembrane helix</keyword>
<keyword evidence="1" id="KW-0812">Transmembrane</keyword>
<name>A0ABP1R702_9HEXA</name>
<gene>
    <name evidence="2" type="ORF">ODALV1_LOCUS18255</name>
</gene>
<comment type="caution">
    <text evidence="2">The sequence shown here is derived from an EMBL/GenBank/DDBJ whole genome shotgun (WGS) entry which is preliminary data.</text>
</comment>
<evidence type="ECO:0000256" key="1">
    <source>
        <dbReference type="SAM" id="Phobius"/>
    </source>
</evidence>
<evidence type="ECO:0000313" key="3">
    <source>
        <dbReference type="Proteomes" id="UP001642540"/>
    </source>
</evidence>
<dbReference type="EMBL" id="CAXLJM020000057">
    <property type="protein sequence ID" value="CAL8118716.1"/>
    <property type="molecule type" value="Genomic_DNA"/>
</dbReference>
<evidence type="ECO:0000313" key="2">
    <source>
        <dbReference type="EMBL" id="CAL8118716.1"/>
    </source>
</evidence>
<protein>
    <submittedName>
        <fullName evidence="2">Uncharacterized protein</fullName>
    </submittedName>
</protein>
<sequence length="125" mass="14422">MTYADIPFPDLKALPAYLIHNPYERRPLQEPPQPEPAEIEEVERVVENENDKSSTHFSVVSNILFSCDDPERTAFFVPLMILLVVHAMFLLYLHVYSPEQPPTGSWDSLRSSRFYDVDDLKSVIV</sequence>